<organism evidence="2 3">
    <name type="scientific">Saccharopolyspora antimicrobica</name>
    <dbReference type="NCBI Taxonomy" id="455193"/>
    <lineage>
        <taxon>Bacteria</taxon>
        <taxon>Bacillati</taxon>
        <taxon>Actinomycetota</taxon>
        <taxon>Actinomycetes</taxon>
        <taxon>Pseudonocardiales</taxon>
        <taxon>Pseudonocardiaceae</taxon>
        <taxon>Saccharopolyspora</taxon>
    </lineage>
</organism>
<name>A0A1I5HUB1_9PSEU</name>
<keyword evidence="4" id="KW-1185">Reference proteome</keyword>
<protein>
    <submittedName>
        <fullName evidence="2">Uncharacterized protein</fullName>
    </submittedName>
</protein>
<sequence length="133" mass="14644">MVGTVTTYRVEVERGKKYWTVYVPAVDRWTQARKVSEIGEMAQDLIECMLDVPAAEIELDIHIDLPAEVQERLDRAEALRAEAAQAQGKAAEELRGAAATLHDIGLSMREIGQVLGVSYQRAHQLVSGGRQAA</sequence>
<dbReference type="STRING" id="455193.SAMN05421805_116108"/>
<accession>A0A1I5HUB1</accession>
<dbReference type="Proteomes" id="UP000270697">
    <property type="component" value="Unassembled WGS sequence"/>
</dbReference>
<dbReference type="Proteomes" id="UP000199398">
    <property type="component" value="Unassembled WGS sequence"/>
</dbReference>
<evidence type="ECO:0000313" key="2">
    <source>
        <dbReference type="EMBL" id="SFO51739.1"/>
    </source>
</evidence>
<gene>
    <name evidence="1" type="ORF">ATL45_0569</name>
    <name evidence="2" type="ORF">SAMN05421805_116108</name>
</gene>
<evidence type="ECO:0000313" key="1">
    <source>
        <dbReference type="EMBL" id="RKT82324.1"/>
    </source>
</evidence>
<dbReference type="OrthoDB" id="5772641at2"/>
<proteinExistence type="predicted"/>
<dbReference type="EMBL" id="RBXX01000002">
    <property type="protein sequence ID" value="RKT82324.1"/>
    <property type="molecule type" value="Genomic_DNA"/>
</dbReference>
<evidence type="ECO:0000313" key="3">
    <source>
        <dbReference type="Proteomes" id="UP000199398"/>
    </source>
</evidence>
<evidence type="ECO:0000313" key="4">
    <source>
        <dbReference type="Proteomes" id="UP000270697"/>
    </source>
</evidence>
<reference evidence="2 3" key="1">
    <citation type="submission" date="2016-10" db="EMBL/GenBank/DDBJ databases">
        <authorList>
            <person name="de Groot N.N."/>
        </authorList>
    </citation>
    <scope>NUCLEOTIDE SEQUENCE [LARGE SCALE GENOMIC DNA]</scope>
    <source>
        <strain evidence="2 3">CPCC 201259</strain>
    </source>
</reference>
<reference evidence="1 4" key="2">
    <citation type="submission" date="2018-10" db="EMBL/GenBank/DDBJ databases">
        <title>Sequencing the genomes of 1000 actinobacteria strains.</title>
        <authorList>
            <person name="Klenk H.-P."/>
        </authorList>
    </citation>
    <scope>NUCLEOTIDE SEQUENCE [LARGE SCALE GENOMIC DNA]</scope>
    <source>
        <strain evidence="1 4">DSM 45119</strain>
    </source>
</reference>
<dbReference type="AlphaFoldDB" id="A0A1I5HUB1"/>
<dbReference type="EMBL" id="FOUP01000016">
    <property type="protein sequence ID" value="SFO51739.1"/>
    <property type="molecule type" value="Genomic_DNA"/>
</dbReference>
<dbReference type="Gene3D" id="3.30.160.250">
    <property type="match status" value="1"/>
</dbReference>